<dbReference type="EMBL" id="BGZK01000095">
    <property type="protein sequence ID" value="GBP18289.1"/>
    <property type="molecule type" value="Genomic_DNA"/>
</dbReference>
<protein>
    <submittedName>
        <fullName evidence="1">Uncharacterized protein</fullName>
    </submittedName>
</protein>
<sequence length="89" mass="9960">MALQYLRAGKDIPERINLNVNVAAYFSLHRLAAIVQTILHNSFSFNNTKANVRPPTILRATDTRSFLWVGLACFNEAWAASAAWELALL</sequence>
<evidence type="ECO:0000313" key="2">
    <source>
        <dbReference type="Proteomes" id="UP000299102"/>
    </source>
</evidence>
<dbReference type="AlphaFoldDB" id="A0A4C1TW84"/>
<dbReference type="Proteomes" id="UP000299102">
    <property type="component" value="Unassembled WGS sequence"/>
</dbReference>
<gene>
    <name evidence="1" type="ORF">EVAR_9133_1</name>
</gene>
<evidence type="ECO:0000313" key="1">
    <source>
        <dbReference type="EMBL" id="GBP18289.1"/>
    </source>
</evidence>
<keyword evidence="2" id="KW-1185">Reference proteome</keyword>
<comment type="caution">
    <text evidence="1">The sequence shown here is derived from an EMBL/GenBank/DDBJ whole genome shotgun (WGS) entry which is preliminary data.</text>
</comment>
<organism evidence="1 2">
    <name type="scientific">Eumeta variegata</name>
    <name type="common">Bagworm moth</name>
    <name type="synonym">Eumeta japonica</name>
    <dbReference type="NCBI Taxonomy" id="151549"/>
    <lineage>
        <taxon>Eukaryota</taxon>
        <taxon>Metazoa</taxon>
        <taxon>Ecdysozoa</taxon>
        <taxon>Arthropoda</taxon>
        <taxon>Hexapoda</taxon>
        <taxon>Insecta</taxon>
        <taxon>Pterygota</taxon>
        <taxon>Neoptera</taxon>
        <taxon>Endopterygota</taxon>
        <taxon>Lepidoptera</taxon>
        <taxon>Glossata</taxon>
        <taxon>Ditrysia</taxon>
        <taxon>Tineoidea</taxon>
        <taxon>Psychidae</taxon>
        <taxon>Oiketicinae</taxon>
        <taxon>Eumeta</taxon>
    </lineage>
</organism>
<proteinExistence type="predicted"/>
<reference evidence="1 2" key="1">
    <citation type="journal article" date="2019" name="Commun. Biol.">
        <title>The bagworm genome reveals a unique fibroin gene that provides high tensile strength.</title>
        <authorList>
            <person name="Kono N."/>
            <person name="Nakamura H."/>
            <person name="Ohtoshi R."/>
            <person name="Tomita M."/>
            <person name="Numata K."/>
            <person name="Arakawa K."/>
        </authorList>
    </citation>
    <scope>NUCLEOTIDE SEQUENCE [LARGE SCALE GENOMIC DNA]</scope>
</reference>
<accession>A0A4C1TW84</accession>
<name>A0A4C1TW84_EUMVA</name>